<reference evidence="7" key="1">
    <citation type="journal article" date="2019" name="bioRxiv">
        <title>The Genome of the Zebra Mussel, Dreissena polymorpha: A Resource for Invasive Species Research.</title>
        <authorList>
            <person name="McCartney M.A."/>
            <person name="Auch B."/>
            <person name="Kono T."/>
            <person name="Mallez S."/>
            <person name="Zhang Y."/>
            <person name="Obille A."/>
            <person name="Becker A."/>
            <person name="Abrahante J.E."/>
            <person name="Garbe J."/>
            <person name="Badalamenti J.P."/>
            <person name="Herman A."/>
            <person name="Mangelson H."/>
            <person name="Liachko I."/>
            <person name="Sullivan S."/>
            <person name="Sone E.D."/>
            <person name="Koren S."/>
            <person name="Silverstein K.A.T."/>
            <person name="Beckman K.B."/>
            <person name="Gohl D.M."/>
        </authorList>
    </citation>
    <scope>NUCLEOTIDE SEQUENCE</scope>
    <source>
        <strain evidence="7">Duluth1</strain>
        <tissue evidence="7">Whole animal</tissue>
    </source>
</reference>
<evidence type="ECO:0000256" key="1">
    <source>
        <dbReference type="ARBA" id="ARBA00022723"/>
    </source>
</evidence>
<keyword evidence="1" id="KW-0479">Metal-binding</keyword>
<feature type="region of interest" description="Disordered" evidence="5">
    <location>
        <begin position="1"/>
        <end position="24"/>
    </location>
</feature>
<dbReference type="Proteomes" id="UP000828390">
    <property type="component" value="Unassembled WGS sequence"/>
</dbReference>
<evidence type="ECO:0000313" key="8">
    <source>
        <dbReference type="Proteomes" id="UP000828390"/>
    </source>
</evidence>
<keyword evidence="8" id="KW-1185">Reference proteome</keyword>
<evidence type="ECO:0000259" key="6">
    <source>
        <dbReference type="PROSITE" id="PS50016"/>
    </source>
</evidence>
<dbReference type="Gene3D" id="3.30.40.10">
    <property type="entry name" value="Zinc/RING finger domain, C3HC4 (zinc finger)"/>
    <property type="match status" value="1"/>
</dbReference>
<reference evidence="7" key="2">
    <citation type="submission" date="2020-11" db="EMBL/GenBank/DDBJ databases">
        <authorList>
            <person name="McCartney M.A."/>
            <person name="Auch B."/>
            <person name="Kono T."/>
            <person name="Mallez S."/>
            <person name="Becker A."/>
            <person name="Gohl D.M."/>
            <person name="Silverstein K.A.T."/>
            <person name="Koren S."/>
            <person name="Bechman K.B."/>
            <person name="Herman A."/>
            <person name="Abrahante J.E."/>
            <person name="Garbe J."/>
        </authorList>
    </citation>
    <scope>NUCLEOTIDE SEQUENCE</scope>
    <source>
        <strain evidence="7">Duluth1</strain>
        <tissue evidence="7">Whole animal</tissue>
    </source>
</reference>
<comment type="caution">
    <text evidence="7">The sequence shown here is derived from an EMBL/GenBank/DDBJ whole genome shotgun (WGS) entry which is preliminary data.</text>
</comment>
<gene>
    <name evidence="7" type="ORF">DPMN_106012</name>
</gene>
<dbReference type="EMBL" id="JAIWYP010000004">
    <property type="protein sequence ID" value="KAH3832718.1"/>
    <property type="molecule type" value="Genomic_DNA"/>
</dbReference>
<proteinExistence type="predicted"/>
<dbReference type="AlphaFoldDB" id="A0A9D4K479"/>
<organism evidence="7 8">
    <name type="scientific">Dreissena polymorpha</name>
    <name type="common">Zebra mussel</name>
    <name type="synonym">Mytilus polymorpha</name>
    <dbReference type="NCBI Taxonomy" id="45954"/>
    <lineage>
        <taxon>Eukaryota</taxon>
        <taxon>Metazoa</taxon>
        <taxon>Spiralia</taxon>
        <taxon>Lophotrochozoa</taxon>
        <taxon>Mollusca</taxon>
        <taxon>Bivalvia</taxon>
        <taxon>Autobranchia</taxon>
        <taxon>Heteroconchia</taxon>
        <taxon>Euheterodonta</taxon>
        <taxon>Imparidentia</taxon>
        <taxon>Neoheterodontei</taxon>
        <taxon>Myida</taxon>
        <taxon>Dreissenoidea</taxon>
        <taxon>Dreissenidae</taxon>
        <taxon>Dreissena</taxon>
    </lineage>
</organism>
<feature type="domain" description="PHD-type" evidence="6">
    <location>
        <begin position="74"/>
        <end position="129"/>
    </location>
</feature>
<dbReference type="InterPro" id="IPR019787">
    <property type="entry name" value="Znf_PHD-finger"/>
</dbReference>
<dbReference type="InterPro" id="IPR011011">
    <property type="entry name" value="Znf_FYVE_PHD"/>
</dbReference>
<keyword evidence="3" id="KW-0862">Zinc</keyword>
<dbReference type="InterPro" id="IPR013083">
    <property type="entry name" value="Znf_RING/FYVE/PHD"/>
</dbReference>
<evidence type="ECO:0000256" key="2">
    <source>
        <dbReference type="ARBA" id="ARBA00022771"/>
    </source>
</evidence>
<evidence type="ECO:0000256" key="5">
    <source>
        <dbReference type="SAM" id="MobiDB-lite"/>
    </source>
</evidence>
<evidence type="ECO:0000256" key="3">
    <source>
        <dbReference type="ARBA" id="ARBA00022833"/>
    </source>
</evidence>
<dbReference type="GO" id="GO:0008270">
    <property type="term" value="F:zinc ion binding"/>
    <property type="evidence" value="ECO:0007669"/>
    <property type="project" value="UniProtKB-KW"/>
</dbReference>
<sequence length="129" mass="14547">MNHVLPALLSDENKPPQQYNTETPVKKPVCNQSDNCFVKSKACRALMPMATVSNIQTCKPPSKRQRQSVPKQPVYVCGVCDFDVVEVLLTEAEQSVNCVRCDVWIHYWCAGVTNKTLENVDEWVCAKCK</sequence>
<evidence type="ECO:0000256" key="4">
    <source>
        <dbReference type="PROSITE-ProRule" id="PRU00146"/>
    </source>
</evidence>
<keyword evidence="2 4" id="KW-0863">Zinc-finger</keyword>
<protein>
    <recommendedName>
        <fullName evidence="6">PHD-type domain-containing protein</fullName>
    </recommendedName>
</protein>
<accession>A0A9D4K479</accession>
<dbReference type="SUPFAM" id="SSF57903">
    <property type="entry name" value="FYVE/PHD zinc finger"/>
    <property type="match status" value="1"/>
</dbReference>
<dbReference type="PROSITE" id="PS50016">
    <property type="entry name" value="ZF_PHD_2"/>
    <property type="match status" value="1"/>
</dbReference>
<name>A0A9D4K479_DREPO</name>
<evidence type="ECO:0000313" key="7">
    <source>
        <dbReference type="EMBL" id="KAH3832718.1"/>
    </source>
</evidence>